<evidence type="ECO:0000313" key="2">
    <source>
        <dbReference type="Proteomes" id="UP000805193"/>
    </source>
</evidence>
<accession>A0AC60P9C4</accession>
<sequence>MEPADDNDRSAMDPERWIAFLTCLYAQQSALTLLRADIRSASAESVHLQERLLTNDLMFADVESSSVIPRSIQAFRRNERSFEETLPHLPKHFFKQSFRVKPATFRYLVDMCRPHMEREVTTMHLIFPVEKRVGAALYKLCSSAEDRTITNLFSQGRSTVNENYREFCRVVVSVLEQDWLKMVSAAELPDPIREFQAALELLQRIGVLDGCHFPISPPKVNATTTTTTRAGGNL</sequence>
<proteinExistence type="predicted"/>
<protein>
    <submittedName>
        <fullName evidence="1">Uncharacterized protein</fullName>
    </submittedName>
</protein>
<dbReference type="EMBL" id="JABSTQ010011018">
    <property type="protein sequence ID" value="KAG0415861.1"/>
    <property type="molecule type" value="Genomic_DNA"/>
</dbReference>
<reference evidence="1 2" key="1">
    <citation type="journal article" date="2020" name="Cell">
        <title>Large-Scale Comparative Analyses of Tick Genomes Elucidate Their Genetic Diversity and Vector Capacities.</title>
        <authorList>
            <consortium name="Tick Genome and Microbiome Consortium (TIGMIC)"/>
            <person name="Jia N."/>
            <person name="Wang J."/>
            <person name="Shi W."/>
            <person name="Du L."/>
            <person name="Sun Y."/>
            <person name="Zhan W."/>
            <person name="Jiang J.F."/>
            <person name="Wang Q."/>
            <person name="Zhang B."/>
            <person name="Ji P."/>
            <person name="Bell-Sakyi L."/>
            <person name="Cui X.M."/>
            <person name="Yuan T.T."/>
            <person name="Jiang B.G."/>
            <person name="Yang W.F."/>
            <person name="Lam T.T."/>
            <person name="Chang Q.C."/>
            <person name="Ding S.J."/>
            <person name="Wang X.J."/>
            <person name="Zhu J.G."/>
            <person name="Ruan X.D."/>
            <person name="Zhao L."/>
            <person name="Wei J.T."/>
            <person name="Ye R.Z."/>
            <person name="Que T.C."/>
            <person name="Du C.H."/>
            <person name="Zhou Y.H."/>
            <person name="Cheng J.X."/>
            <person name="Dai P.F."/>
            <person name="Guo W.B."/>
            <person name="Han X.H."/>
            <person name="Huang E.J."/>
            <person name="Li L.F."/>
            <person name="Wei W."/>
            <person name="Gao Y.C."/>
            <person name="Liu J.Z."/>
            <person name="Shao H.Z."/>
            <person name="Wang X."/>
            <person name="Wang C.C."/>
            <person name="Yang T.C."/>
            <person name="Huo Q.B."/>
            <person name="Li W."/>
            <person name="Chen H.Y."/>
            <person name="Chen S.E."/>
            <person name="Zhou L.G."/>
            <person name="Ni X.B."/>
            <person name="Tian J.H."/>
            <person name="Sheng Y."/>
            <person name="Liu T."/>
            <person name="Pan Y.S."/>
            <person name="Xia L.Y."/>
            <person name="Li J."/>
            <person name="Zhao F."/>
            <person name="Cao W.C."/>
        </authorList>
    </citation>
    <scope>NUCLEOTIDE SEQUENCE [LARGE SCALE GENOMIC DNA]</scope>
    <source>
        <strain evidence="1">Iper-2018</strain>
    </source>
</reference>
<organism evidence="1 2">
    <name type="scientific">Ixodes persulcatus</name>
    <name type="common">Taiga tick</name>
    <dbReference type="NCBI Taxonomy" id="34615"/>
    <lineage>
        <taxon>Eukaryota</taxon>
        <taxon>Metazoa</taxon>
        <taxon>Ecdysozoa</taxon>
        <taxon>Arthropoda</taxon>
        <taxon>Chelicerata</taxon>
        <taxon>Arachnida</taxon>
        <taxon>Acari</taxon>
        <taxon>Parasitiformes</taxon>
        <taxon>Ixodida</taxon>
        <taxon>Ixodoidea</taxon>
        <taxon>Ixodidae</taxon>
        <taxon>Ixodinae</taxon>
        <taxon>Ixodes</taxon>
    </lineage>
</organism>
<evidence type="ECO:0000313" key="1">
    <source>
        <dbReference type="EMBL" id="KAG0415861.1"/>
    </source>
</evidence>
<gene>
    <name evidence="1" type="ORF">HPB47_006971</name>
</gene>
<dbReference type="Proteomes" id="UP000805193">
    <property type="component" value="Unassembled WGS sequence"/>
</dbReference>
<keyword evidence="2" id="KW-1185">Reference proteome</keyword>
<name>A0AC60P9C4_IXOPE</name>
<comment type="caution">
    <text evidence="1">The sequence shown here is derived from an EMBL/GenBank/DDBJ whole genome shotgun (WGS) entry which is preliminary data.</text>
</comment>